<dbReference type="EMBL" id="DYXT01000037">
    <property type="protein sequence ID" value="HJE39511.1"/>
    <property type="molecule type" value="Genomic_DNA"/>
</dbReference>
<proteinExistence type="predicted"/>
<dbReference type="Gene3D" id="3.30.950.30">
    <property type="entry name" value="Schlafen, AAA domain"/>
    <property type="match status" value="1"/>
</dbReference>
<evidence type="ECO:0000313" key="2">
    <source>
        <dbReference type="EMBL" id="HJE39511.1"/>
    </source>
</evidence>
<dbReference type="Pfam" id="PF04326">
    <property type="entry name" value="SLFN_AlbA_2"/>
    <property type="match status" value="1"/>
</dbReference>
<comment type="caution">
    <text evidence="2">The sequence shown here is derived from an EMBL/GenBank/DDBJ whole genome shotgun (WGS) entry which is preliminary data.</text>
</comment>
<dbReference type="Proteomes" id="UP000711407">
    <property type="component" value="Unassembled WGS sequence"/>
</dbReference>
<feature type="domain" description="Schlafen AlbA-2" evidence="1">
    <location>
        <begin position="21"/>
        <end position="136"/>
    </location>
</feature>
<dbReference type="PANTHER" id="PTHR30595:SF6">
    <property type="entry name" value="SCHLAFEN ALBA-2 DOMAIN-CONTAINING PROTEIN"/>
    <property type="match status" value="1"/>
</dbReference>
<evidence type="ECO:0000313" key="3">
    <source>
        <dbReference type="Proteomes" id="UP000711407"/>
    </source>
</evidence>
<organism evidence="2 3">
    <name type="scientific">Candidatus Amulumruptor caecigallinarius</name>
    <dbReference type="NCBI Taxonomy" id="2109911"/>
    <lineage>
        <taxon>Bacteria</taxon>
        <taxon>Pseudomonadati</taxon>
        <taxon>Bacteroidota</taxon>
        <taxon>Bacteroidia</taxon>
        <taxon>Bacteroidales</taxon>
        <taxon>Muribaculaceae</taxon>
        <taxon>Candidatus Amulumruptor</taxon>
    </lineage>
</organism>
<dbReference type="GO" id="GO:0005524">
    <property type="term" value="F:ATP binding"/>
    <property type="evidence" value="ECO:0007669"/>
    <property type="project" value="UniProtKB-KW"/>
</dbReference>
<evidence type="ECO:0000259" key="1">
    <source>
        <dbReference type="Pfam" id="PF04326"/>
    </source>
</evidence>
<dbReference type="InterPro" id="IPR007421">
    <property type="entry name" value="Schlafen_AlbA_2_dom"/>
</dbReference>
<keyword evidence="2" id="KW-0547">Nucleotide-binding</keyword>
<protein>
    <submittedName>
        <fullName evidence="2">ATP-binding protein</fullName>
    </submittedName>
</protein>
<reference evidence="2" key="2">
    <citation type="submission" date="2021-09" db="EMBL/GenBank/DDBJ databases">
        <authorList>
            <person name="Gilroy R."/>
        </authorList>
    </citation>
    <scope>NUCLEOTIDE SEQUENCE</scope>
    <source>
        <strain evidence="2">4100</strain>
    </source>
</reference>
<name>A0A921E9R3_9BACT</name>
<reference evidence="2" key="1">
    <citation type="journal article" date="2021" name="PeerJ">
        <title>Extensive microbial diversity within the chicken gut microbiome revealed by metagenomics and culture.</title>
        <authorList>
            <person name="Gilroy R."/>
            <person name="Ravi A."/>
            <person name="Getino M."/>
            <person name="Pursley I."/>
            <person name="Horton D.L."/>
            <person name="Alikhan N.F."/>
            <person name="Baker D."/>
            <person name="Gharbi K."/>
            <person name="Hall N."/>
            <person name="Watson M."/>
            <person name="Adriaenssens E.M."/>
            <person name="Foster-Nyarko E."/>
            <person name="Jarju S."/>
            <person name="Secka A."/>
            <person name="Antonio M."/>
            <person name="Oren A."/>
            <person name="Chaudhuri R.R."/>
            <person name="La Ragione R."/>
            <person name="Hildebrand F."/>
            <person name="Pallen M.J."/>
        </authorList>
    </citation>
    <scope>NUCLEOTIDE SEQUENCE</scope>
    <source>
        <strain evidence="2">4100</strain>
    </source>
</reference>
<dbReference type="PANTHER" id="PTHR30595">
    <property type="entry name" value="GLPR-RELATED TRANSCRIPTIONAL REPRESSOR"/>
    <property type="match status" value="1"/>
</dbReference>
<gene>
    <name evidence="2" type="ORF">K8V47_07135</name>
</gene>
<sequence length="221" mass="24357">MKDLKPRKGAAYLQRLIAEGEHEHQDFKYSVSDARKIARSVSAFANNSGGRLLIGVKDNGVIAGVRNEEDLYVVETAAAIYCRPPQDVAFTAYRAEGGEVVFVAEIAESAAKPVMVAESDGSLRAYYRVNDENIAASPLMVESWNRQRQPSDGPLRLTPAETLLLRRIADGYNPTIDDYMRLAHCSRRSAMESASHLLAIGVITLRHDGHQWHLALPPSTP</sequence>
<keyword evidence="2" id="KW-0067">ATP-binding</keyword>
<accession>A0A921E9R3</accession>
<dbReference type="InterPro" id="IPR038461">
    <property type="entry name" value="Schlafen_AlbA_2_dom_sf"/>
</dbReference>
<dbReference type="AlphaFoldDB" id="A0A921E9R3"/>